<dbReference type="KEGG" id="smiz:4412673_01935"/>
<feature type="transmembrane region" description="Helical" evidence="4">
    <location>
        <begin position="212"/>
        <end position="237"/>
    </location>
</feature>
<accession>A0AAJ4XCJ3</accession>
<evidence type="ECO:0000256" key="1">
    <source>
        <dbReference type="ARBA" id="ARBA00022692"/>
    </source>
</evidence>
<name>A0AAJ4XCJ3_9SPHI</name>
<gene>
    <name evidence="6" type="primary">fsr</name>
    <name evidence="6" type="ORF">SAMEA4412673_01935</name>
</gene>
<evidence type="ECO:0000259" key="5">
    <source>
        <dbReference type="PROSITE" id="PS50850"/>
    </source>
</evidence>
<feature type="transmembrane region" description="Helical" evidence="4">
    <location>
        <begin position="143"/>
        <end position="164"/>
    </location>
</feature>
<feature type="transmembrane region" description="Helical" evidence="4">
    <location>
        <begin position="345"/>
        <end position="366"/>
    </location>
</feature>
<sequence>MPKQSFSYDQSKTSYPILLAIALAHLSNDMIQAIIPASYPLLKENFHLSFAQIGVITFCFQLSSSLLQPIVGAYTDKHPKPYSQLIGMMFSIIGVIALAYSNNYYSVLFSVTMVGIGSSIFHPESSRVAFLSSGGKRSLAQSIFQIGGNTGSALAPLLLALFVVPHGQRYILWFLLAGVFAQIVLSYIAVWYKQVLTAVKGQAKKLVKLPDLSDATINFAIFILLLLIFSKYVYIASITSYLQFYLMEKFAITEVQAQVYLFYFLIAIALGTLFGGFLGDYLGRKYIIWFSVLGCAPFSLLLPFASLFWSGVLVFIIGLIMASAFPSILVYAQELLPRKLGMVSGLFYGFAFGMGGIGAAILGYWADHTSLENIYLVCSYLPLIGIAAYFLPNMKKVKFKESLN</sequence>
<feature type="transmembrane region" description="Helical" evidence="4">
    <location>
        <begin position="49"/>
        <end position="70"/>
    </location>
</feature>
<keyword evidence="3 4" id="KW-0472">Membrane</keyword>
<dbReference type="EMBL" id="LT906468">
    <property type="protein sequence ID" value="SNV50027.1"/>
    <property type="molecule type" value="Genomic_DNA"/>
</dbReference>
<feature type="transmembrane region" description="Helical" evidence="4">
    <location>
        <begin position="170"/>
        <end position="192"/>
    </location>
</feature>
<feature type="transmembrane region" description="Helical" evidence="4">
    <location>
        <begin position="257"/>
        <end position="279"/>
    </location>
</feature>
<keyword evidence="1 4" id="KW-0812">Transmembrane</keyword>
<proteinExistence type="predicted"/>
<organism evidence="6 7">
    <name type="scientific">Sphingobacterium mizutaii</name>
    <dbReference type="NCBI Taxonomy" id="1010"/>
    <lineage>
        <taxon>Bacteria</taxon>
        <taxon>Pseudomonadati</taxon>
        <taxon>Bacteroidota</taxon>
        <taxon>Sphingobacteriia</taxon>
        <taxon>Sphingobacteriales</taxon>
        <taxon>Sphingobacteriaceae</taxon>
        <taxon>Sphingobacterium</taxon>
    </lineage>
</organism>
<dbReference type="PANTHER" id="PTHR43129">
    <property type="entry name" value="FOSMIDOMYCIN RESISTANCE PROTEIN"/>
    <property type="match status" value="1"/>
</dbReference>
<dbReference type="AlphaFoldDB" id="A0AAJ4XCJ3"/>
<feature type="transmembrane region" description="Helical" evidence="4">
    <location>
        <begin position="82"/>
        <end position="99"/>
    </location>
</feature>
<feature type="transmembrane region" description="Helical" evidence="4">
    <location>
        <begin position="312"/>
        <end position="333"/>
    </location>
</feature>
<dbReference type="GO" id="GO:0022857">
    <property type="term" value="F:transmembrane transporter activity"/>
    <property type="evidence" value="ECO:0007669"/>
    <property type="project" value="InterPro"/>
</dbReference>
<evidence type="ECO:0000256" key="4">
    <source>
        <dbReference type="SAM" id="Phobius"/>
    </source>
</evidence>
<dbReference type="Pfam" id="PF07690">
    <property type="entry name" value="MFS_1"/>
    <property type="match status" value="1"/>
</dbReference>
<dbReference type="RefSeq" id="WP_093096131.1">
    <property type="nucleotide sequence ID" value="NZ_FNGK01000001.1"/>
</dbReference>
<dbReference type="Proteomes" id="UP000215355">
    <property type="component" value="Chromosome 1"/>
</dbReference>
<dbReference type="PANTHER" id="PTHR43129:SF1">
    <property type="entry name" value="FOSMIDOMYCIN RESISTANCE PROTEIN"/>
    <property type="match status" value="1"/>
</dbReference>
<dbReference type="SUPFAM" id="SSF103473">
    <property type="entry name" value="MFS general substrate transporter"/>
    <property type="match status" value="1"/>
</dbReference>
<dbReference type="CDD" id="cd17478">
    <property type="entry name" value="MFS_FsR"/>
    <property type="match status" value="1"/>
</dbReference>
<evidence type="ECO:0000313" key="7">
    <source>
        <dbReference type="Proteomes" id="UP000215355"/>
    </source>
</evidence>
<evidence type="ECO:0000256" key="2">
    <source>
        <dbReference type="ARBA" id="ARBA00022989"/>
    </source>
</evidence>
<feature type="transmembrane region" description="Helical" evidence="4">
    <location>
        <begin position="372"/>
        <end position="391"/>
    </location>
</feature>
<reference evidence="6 7" key="1">
    <citation type="submission" date="2017-06" db="EMBL/GenBank/DDBJ databases">
        <authorList>
            <consortium name="Pathogen Informatics"/>
        </authorList>
    </citation>
    <scope>NUCLEOTIDE SEQUENCE [LARGE SCALE GENOMIC DNA]</scope>
    <source>
        <strain evidence="6 7">NCTC12149</strain>
    </source>
</reference>
<evidence type="ECO:0000256" key="3">
    <source>
        <dbReference type="ARBA" id="ARBA00023136"/>
    </source>
</evidence>
<protein>
    <submittedName>
        <fullName evidence="6">Fosmidomycin resistance protein</fullName>
    </submittedName>
</protein>
<dbReference type="InterPro" id="IPR020846">
    <property type="entry name" value="MFS_dom"/>
</dbReference>
<dbReference type="Gene3D" id="1.20.1250.20">
    <property type="entry name" value="MFS general substrate transporter like domains"/>
    <property type="match status" value="2"/>
</dbReference>
<dbReference type="GO" id="GO:0005886">
    <property type="term" value="C:plasma membrane"/>
    <property type="evidence" value="ECO:0007669"/>
    <property type="project" value="TreeGrafter"/>
</dbReference>
<dbReference type="InterPro" id="IPR011701">
    <property type="entry name" value="MFS"/>
</dbReference>
<feature type="transmembrane region" description="Helical" evidence="4">
    <location>
        <begin position="286"/>
        <end position="306"/>
    </location>
</feature>
<evidence type="ECO:0000313" key="6">
    <source>
        <dbReference type="EMBL" id="SNV50027.1"/>
    </source>
</evidence>
<keyword evidence="2 4" id="KW-1133">Transmembrane helix</keyword>
<dbReference type="PROSITE" id="PS50850">
    <property type="entry name" value="MFS"/>
    <property type="match status" value="1"/>
</dbReference>
<feature type="domain" description="Major facilitator superfamily (MFS) profile" evidence="5">
    <location>
        <begin position="17"/>
        <end position="397"/>
    </location>
</feature>
<dbReference type="InterPro" id="IPR036259">
    <property type="entry name" value="MFS_trans_sf"/>
</dbReference>